<dbReference type="RefSeq" id="WP_147765302.1">
    <property type="nucleotide sequence ID" value="NZ_BPQG01000119.1"/>
</dbReference>
<evidence type="ECO:0000313" key="2">
    <source>
        <dbReference type="Proteomes" id="UP001055117"/>
    </source>
</evidence>
<gene>
    <name evidence="1" type="ORF">AFCDBAGC_5043</name>
</gene>
<sequence>MQNGSDLGDGSDVRDASLRRLAEALDIAPTAFFDETSADLDQTTELLRLWQGIRNTQDRAKVLSMVQAMVRTIATRA</sequence>
<accession>A0ABQ4QPH3</accession>
<evidence type="ECO:0000313" key="1">
    <source>
        <dbReference type="EMBL" id="GJD47157.1"/>
    </source>
</evidence>
<comment type="caution">
    <text evidence="1">The sequence shown here is derived from an EMBL/GenBank/DDBJ whole genome shotgun (WGS) entry which is preliminary data.</text>
</comment>
<dbReference type="EMBL" id="BPQG01000119">
    <property type="protein sequence ID" value="GJD47157.1"/>
    <property type="molecule type" value="Genomic_DNA"/>
</dbReference>
<organism evidence="1 2">
    <name type="scientific">Methylobacterium cerastii</name>
    <dbReference type="NCBI Taxonomy" id="932741"/>
    <lineage>
        <taxon>Bacteria</taxon>
        <taxon>Pseudomonadati</taxon>
        <taxon>Pseudomonadota</taxon>
        <taxon>Alphaproteobacteria</taxon>
        <taxon>Hyphomicrobiales</taxon>
        <taxon>Methylobacteriaceae</taxon>
        <taxon>Methylobacterium</taxon>
    </lineage>
</organism>
<name>A0ABQ4QPH3_9HYPH</name>
<proteinExistence type="predicted"/>
<evidence type="ECO:0008006" key="3">
    <source>
        <dbReference type="Google" id="ProtNLM"/>
    </source>
</evidence>
<reference evidence="1 2" key="1">
    <citation type="journal article" date="2021" name="Front. Microbiol.">
        <title>Comprehensive Comparative Genomics and Phenotyping of Methylobacterium Species.</title>
        <authorList>
            <person name="Alessa O."/>
            <person name="Ogura Y."/>
            <person name="Fujitani Y."/>
            <person name="Takami H."/>
            <person name="Hayashi T."/>
            <person name="Sahin N."/>
            <person name="Tani A."/>
        </authorList>
    </citation>
    <scope>NUCLEOTIDE SEQUENCE [LARGE SCALE GENOMIC DNA]</scope>
    <source>
        <strain evidence="1 2">DSM 23679</strain>
    </source>
</reference>
<keyword evidence="2" id="KW-1185">Reference proteome</keyword>
<protein>
    <recommendedName>
        <fullName evidence="3">XRE family transcriptional regulator</fullName>
    </recommendedName>
</protein>
<dbReference type="Proteomes" id="UP001055117">
    <property type="component" value="Unassembled WGS sequence"/>
</dbReference>